<dbReference type="InterPro" id="IPR013402">
    <property type="entry name" value="CHP02569"/>
</dbReference>
<dbReference type="NCBIfam" id="TIGR02569">
    <property type="entry name" value="TIGR02569_actnb"/>
    <property type="match status" value="1"/>
</dbReference>
<dbReference type="GO" id="GO:0016740">
    <property type="term" value="F:transferase activity"/>
    <property type="evidence" value="ECO:0007669"/>
    <property type="project" value="UniProtKB-KW"/>
</dbReference>
<protein>
    <submittedName>
        <fullName evidence="1">Aminoglycoside phosphotransferase</fullName>
    </submittedName>
</protein>
<dbReference type="Proteomes" id="UP000058446">
    <property type="component" value="Chromosome"/>
</dbReference>
<dbReference type="OrthoDB" id="4427130at2"/>
<sequence length="285" mass="30778">MPADLKTPPQHVLDAFGAKGEPTRAGRAWDNGWVYGSIVLSPVHNPAQALWSAKLRDAADIDGVRVASSVRTSDGRQILAGWQARHFVGGELVPRADETIVAAARIEESLAGISRPQFLVDRKPDLFVTCDRASWAADPIELLEQVLDPNSIPRSDCAEALTTAGDLLAHRDELVVPAEYVQICHADVVGTLLYDGSTAPILTDIVPAWHVRGWTAALTAVDSLSMMGADEELLRRFDHLPDFGPLLVRAACYRLFVHAVHPESQPGAYRGLARAASLVRAFVGG</sequence>
<accession>A0A0K2GYV8</accession>
<evidence type="ECO:0000313" key="1">
    <source>
        <dbReference type="EMBL" id="ALA66863.1"/>
    </source>
</evidence>
<gene>
    <name evidence="1" type="ORF">CLAC_02945</name>
</gene>
<dbReference type="EMBL" id="CP006841">
    <property type="protein sequence ID" value="ALA66863.1"/>
    <property type="molecule type" value="Genomic_DNA"/>
</dbReference>
<dbReference type="STRING" id="1408189.CLAC_02945"/>
<reference evidence="1 2" key="1">
    <citation type="submission" date="2013-10" db="EMBL/GenBank/DDBJ databases">
        <title>Complete genome sequence of Corynebacterium lactis DSM 45799(T), isolated from raw cow milk.</title>
        <authorList>
            <person name="Ruckert C."/>
            <person name="Albersmeier A."/>
            <person name="Lipski A."/>
            <person name="Kalinowski J."/>
        </authorList>
    </citation>
    <scope>NUCLEOTIDE SEQUENCE [LARGE SCALE GENOMIC DNA]</scope>
    <source>
        <strain evidence="1 2">RW2-5</strain>
    </source>
</reference>
<dbReference type="PATRIC" id="fig|1408189.4.peg.586"/>
<dbReference type="KEGG" id="clw:CLAC_02945"/>
<dbReference type="AlphaFoldDB" id="A0A0K2GYV8"/>
<name>A0A0K2GYV8_9CORY</name>
<dbReference type="RefSeq" id="WP_053411615.1">
    <property type="nucleotide sequence ID" value="NZ_CP006841.1"/>
</dbReference>
<organism evidence="1 2">
    <name type="scientific">Corynebacterium lactis RW2-5</name>
    <dbReference type="NCBI Taxonomy" id="1408189"/>
    <lineage>
        <taxon>Bacteria</taxon>
        <taxon>Bacillati</taxon>
        <taxon>Actinomycetota</taxon>
        <taxon>Actinomycetes</taxon>
        <taxon>Mycobacteriales</taxon>
        <taxon>Corynebacteriaceae</taxon>
        <taxon>Corynebacterium</taxon>
    </lineage>
</organism>
<keyword evidence="1" id="KW-0808">Transferase</keyword>
<evidence type="ECO:0000313" key="2">
    <source>
        <dbReference type="Proteomes" id="UP000058446"/>
    </source>
</evidence>
<keyword evidence="2" id="KW-1185">Reference proteome</keyword>
<proteinExistence type="predicted"/>